<comment type="caution">
    <text evidence="1">The sequence shown here is derived from an EMBL/GenBank/DDBJ whole genome shotgun (WGS) entry which is preliminary data.</text>
</comment>
<dbReference type="AlphaFoldDB" id="A0A1G1ZHG0"/>
<dbReference type="Gene3D" id="1.20.1440.60">
    <property type="entry name" value="23S rRNA-intervening sequence"/>
    <property type="match status" value="1"/>
</dbReference>
<dbReference type="STRING" id="1798404.A3B92_03375"/>
<evidence type="ECO:0000313" key="1">
    <source>
        <dbReference type="EMBL" id="OGY63965.1"/>
    </source>
</evidence>
<dbReference type="SUPFAM" id="SSF158446">
    <property type="entry name" value="IVS-encoded protein-like"/>
    <property type="match status" value="1"/>
</dbReference>
<dbReference type="InterPro" id="IPR036583">
    <property type="entry name" value="23S_rRNA_IVS_sf"/>
</dbReference>
<gene>
    <name evidence="1" type="ORF">A3B92_03375</name>
</gene>
<dbReference type="PANTHER" id="PTHR38471:SF2">
    <property type="entry name" value="FOUR HELIX BUNDLE PROTEIN"/>
    <property type="match status" value="1"/>
</dbReference>
<evidence type="ECO:0008006" key="3">
    <source>
        <dbReference type="Google" id="ProtNLM"/>
    </source>
</evidence>
<dbReference type="NCBIfam" id="TIGR02436">
    <property type="entry name" value="four helix bundle protein"/>
    <property type="match status" value="1"/>
</dbReference>
<dbReference type="PANTHER" id="PTHR38471">
    <property type="entry name" value="FOUR HELIX BUNDLE PROTEIN"/>
    <property type="match status" value="1"/>
</dbReference>
<proteinExistence type="predicted"/>
<protein>
    <recommendedName>
        <fullName evidence="3">Four helix bundle protein</fullName>
    </recommendedName>
</protein>
<dbReference type="Proteomes" id="UP000177960">
    <property type="component" value="Unassembled WGS sequence"/>
</dbReference>
<reference evidence="1 2" key="1">
    <citation type="journal article" date="2016" name="Nat. Commun.">
        <title>Thousands of microbial genomes shed light on interconnected biogeochemical processes in an aquifer system.</title>
        <authorList>
            <person name="Anantharaman K."/>
            <person name="Brown C.T."/>
            <person name="Hug L.A."/>
            <person name="Sharon I."/>
            <person name="Castelle C.J."/>
            <person name="Probst A.J."/>
            <person name="Thomas B.C."/>
            <person name="Singh A."/>
            <person name="Wilkins M.J."/>
            <person name="Karaoz U."/>
            <person name="Brodie E.L."/>
            <person name="Williams K.H."/>
            <person name="Hubbard S.S."/>
            <person name="Banfield J.F."/>
        </authorList>
    </citation>
    <scope>NUCLEOTIDE SEQUENCE [LARGE SCALE GENOMIC DNA]</scope>
</reference>
<name>A0A1G1ZHG0_9BACT</name>
<dbReference type="EMBL" id="MHJG01000012">
    <property type="protein sequence ID" value="OGY63965.1"/>
    <property type="molecule type" value="Genomic_DNA"/>
</dbReference>
<accession>A0A1G1ZHG0</accession>
<organism evidence="1 2">
    <name type="scientific">Candidatus Harrisonbacteria bacterium RIFCSPHIGHO2_02_FULL_42_16</name>
    <dbReference type="NCBI Taxonomy" id="1798404"/>
    <lineage>
        <taxon>Bacteria</taxon>
        <taxon>Candidatus Harrisoniibacteriota</taxon>
    </lineage>
</organism>
<dbReference type="Pfam" id="PF05635">
    <property type="entry name" value="23S_rRNA_IVP"/>
    <property type="match status" value="1"/>
</dbReference>
<dbReference type="CDD" id="cd16377">
    <property type="entry name" value="23S_rRNA_IVP_like"/>
    <property type="match status" value="1"/>
</dbReference>
<dbReference type="InterPro" id="IPR012657">
    <property type="entry name" value="23S_rRNA-intervening_sequence"/>
</dbReference>
<sequence>MENKKKIQSFTDLDVWREAHVLVILIYKITKNFPKEELFALVSQMRRAAVSITSNIAEGFSRHSYKEKAQFYSMALGSLTELHSQLLVARDIEYLFKEDFEKIYSQLVSVNKLLNAFIRRTREF</sequence>
<evidence type="ECO:0000313" key="2">
    <source>
        <dbReference type="Proteomes" id="UP000177960"/>
    </source>
</evidence>